<evidence type="ECO:0000256" key="2">
    <source>
        <dbReference type="ARBA" id="ARBA00022679"/>
    </source>
</evidence>
<dbReference type="InterPro" id="IPR029064">
    <property type="entry name" value="Ribosomal_eL30-like_sf"/>
</dbReference>
<comment type="caution">
    <text evidence="4">The sequence shown here is derived from an EMBL/GenBank/DDBJ whole genome shotgun (WGS) entry which is preliminary data.</text>
</comment>
<dbReference type="EMBL" id="QOWE01000008">
    <property type="protein sequence ID" value="RCR69386.1"/>
    <property type="molecule type" value="Genomic_DNA"/>
</dbReference>
<keyword evidence="5" id="KW-1185">Reference proteome</keyword>
<organism evidence="4 5">
    <name type="scientific">Larkinella punicea</name>
    <dbReference type="NCBI Taxonomy" id="2315727"/>
    <lineage>
        <taxon>Bacteria</taxon>
        <taxon>Pseudomonadati</taxon>
        <taxon>Bacteroidota</taxon>
        <taxon>Cytophagia</taxon>
        <taxon>Cytophagales</taxon>
        <taxon>Spirosomataceae</taxon>
        <taxon>Larkinella</taxon>
    </lineage>
</organism>
<dbReference type="Pfam" id="PF00588">
    <property type="entry name" value="SpoU_methylase"/>
    <property type="match status" value="1"/>
</dbReference>
<evidence type="ECO:0000256" key="1">
    <source>
        <dbReference type="ARBA" id="ARBA00022603"/>
    </source>
</evidence>
<evidence type="ECO:0000313" key="4">
    <source>
        <dbReference type="EMBL" id="RCR69386.1"/>
    </source>
</evidence>
<dbReference type="PANTHER" id="PTHR46429:SF1">
    <property type="entry name" value="23S RRNA (GUANOSINE-2'-O-)-METHYLTRANSFERASE RLMB"/>
    <property type="match status" value="1"/>
</dbReference>
<name>A0A368JQZ1_9BACT</name>
<dbReference type="GO" id="GO:0032259">
    <property type="term" value="P:methylation"/>
    <property type="evidence" value="ECO:0007669"/>
    <property type="project" value="UniProtKB-KW"/>
</dbReference>
<dbReference type="InterPro" id="IPR029026">
    <property type="entry name" value="tRNA_m1G_MTases_N"/>
</dbReference>
<sequence>MENRSNSRVNTFHTKKPKQYSSDEMVFGIQSVTEILRSGKDIDRLYLVKEGSFPEIQQLAFERRVTIQRVPVEKLERITRKNHQGAICFVSSIFYAKLSNVIVGVYEKGQVPLLLVLDRITDVRNFGAIARTAECAGAQGIVIPARGAALINSDAMKTSSGALSHLPVCREVNLEETLKYMKESGIKVVACTEKTDNYLYDIDMSGPTAIVMGSEDDGISDELLRLADHHARIPLVGQVESLNVSVATGVVLYEAVRQRIFSENEPLVDEGV</sequence>
<dbReference type="SUPFAM" id="SSF55315">
    <property type="entry name" value="L30e-like"/>
    <property type="match status" value="1"/>
</dbReference>
<dbReference type="CDD" id="cd18103">
    <property type="entry name" value="SpoU-like_RlmB"/>
    <property type="match status" value="1"/>
</dbReference>
<dbReference type="PANTHER" id="PTHR46429">
    <property type="entry name" value="23S RRNA (GUANOSINE-2'-O-)-METHYLTRANSFERASE RLMB"/>
    <property type="match status" value="1"/>
</dbReference>
<dbReference type="InterPro" id="IPR004441">
    <property type="entry name" value="rRNA_MeTrfase_TrmH"/>
</dbReference>
<evidence type="ECO:0000259" key="3">
    <source>
        <dbReference type="SMART" id="SM00967"/>
    </source>
</evidence>
<dbReference type="GO" id="GO:0008173">
    <property type="term" value="F:RNA methyltransferase activity"/>
    <property type="evidence" value="ECO:0007669"/>
    <property type="project" value="InterPro"/>
</dbReference>
<dbReference type="GO" id="GO:0006396">
    <property type="term" value="P:RNA processing"/>
    <property type="evidence" value="ECO:0007669"/>
    <property type="project" value="InterPro"/>
</dbReference>
<dbReference type="InterPro" id="IPR013123">
    <property type="entry name" value="SpoU_subst-bd"/>
</dbReference>
<feature type="domain" description="RNA 2-O ribose methyltransferase substrate binding" evidence="3">
    <location>
        <begin position="25"/>
        <end position="96"/>
    </location>
</feature>
<dbReference type="GO" id="GO:0005829">
    <property type="term" value="C:cytosol"/>
    <property type="evidence" value="ECO:0007669"/>
    <property type="project" value="TreeGrafter"/>
</dbReference>
<evidence type="ECO:0000313" key="5">
    <source>
        <dbReference type="Proteomes" id="UP000253383"/>
    </source>
</evidence>
<keyword evidence="2 4" id="KW-0808">Transferase</keyword>
<dbReference type="InterPro" id="IPR001537">
    <property type="entry name" value="SpoU_MeTrfase"/>
</dbReference>
<dbReference type="Pfam" id="PF08032">
    <property type="entry name" value="SpoU_sub_bind"/>
    <property type="match status" value="1"/>
</dbReference>
<accession>A0A368JQZ1</accession>
<reference evidence="4 5" key="1">
    <citation type="submission" date="2018-07" db="EMBL/GenBank/DDBJ databases">
        <title>Genome analysis of Larkinella rosea.</title>
        <authorList>
            <person name="Zhou Z."/>
            <person name="Wang G."/>
        </authorList>
    </citation>
    <scope>NUCLEOTIDE SEQUENCE [LARGE SCALE GENOMIC DNA]</scope>
    <source>
        <strain evidence="5">zzj9</strain>
    </source>
</reference>
<dbReference type="RefSeq" id="WP_114406073.1">
    <property type="nucleotide sequence ID" value="NZ_QOWE01000008.1"/>
</dbReference>
<gene>
    <name evidence="4" type="ORF">DUE52_11065</name>
</gene>
<keyword evidence="1 4" id="KW-0489">Methyltransferase</keyword>
<dbReference type="SUPFAM" id="SSF75217">
    <property type="entry name" value="alpha/beta knot"/>
    <property type="match status" value="1"/>
</dbReference>
<dbReference type="SMART" id="SM00967">
    <property type="entry name" value="SpoU_sub_bind"/>
    <property type="match status" value="1"/>
</dbReference>
<dbReference type="Gene3D" id="3.30.1330.30">
    <property type="match status" value="1"/>
</dbReference>
<dbReference type="NCBIfam" id="TIGR00186">
    <property type="entry name" value="rRNA_methyl_3"/>
    <property type="match status" value="1"/>
</dbReference>
<dbReference type="InterPro" id="IPR029028">
    <property type="entry name" value="Alpha/beta_knot_MTases"/>
</dbReference>
<dbReference type="Proteomes" id="UP000253383">
    <property type="component" value="Unassembled WGS sequence"/>
</dbReference>
<proteinExistence type="predicted"/>
<dbReference type="OrthoDB" id="9794400at2"/>
<dbReference type="Gene3D" id="3.40.1280.10">
    <property type="match status" value="1"/>
</dbReference>
<dbReference type="AlphaFoldDB" id="A0A368JQZ1"/>
<protein>
    <submittedName>
        <fullName evidence="4">23S rRNA (Guanosine(2251)-2'-O)-methyltransferase RlmB</fullName>
    </submittedName>
</protein>
<dbReference type="GO" id="GO:0003723">
    <property type="term" value="F:RNA binding"/>
    <property type="evidence" value="ECO:0007669"/>
    <property type="project" value="InterPro"/>
</dbReference>